<evidence type="ECO:0000256" key="5">
    <source>
        <dbReference type="ARBA" id="ARBA00022989"/>
    </source>
</evidence>
<keyword evidence="6 7" id="KW-0472">Membrane</keyword>
<dbReference type="InterPro" id="IPR051447">
    <property type="entry name" value="Lipoprotein-release_system"/>
</dbReference>
<feature type="transmembrane region" description="Helical" evidence="7">
    <location>
        <begin position="20"/>
        <end position="42"/>
    </location>
</feature>
<keyword evidence="5 7" id="KW-1133">Transmembrane helix</keyword>
<evidence type="ECO:0000256" key="6">
    <source>
        <dbReference type="ARBA" id="ARBA00023136"/>
    </source>
</evidence>
<proteinExistence type="inferred from homology"/>
<dbReference type="PANTHER" id="PTHR30489">
    <property type="entry name" value="LIPOPROTEIN-RELEASING SYSTEM TRANSMEMBRANE PROTEIN LOLE"/>
    <property type="match status" value="1"/>
</dbReference>
<evidence type="ECO:0000256" key="7">
    <source>
        <dbReference type="SAM" id="Phobius"/>
    </source>
</evidence>
<evidence type="ECO:0008006" key="12">
    <source>
        <dbReference type="Google" id="ProtNLM"/>
    </source>
</evidence>
<comment type="caution">
    <text evidence="10">The sequence shown here is derived from an EMBL/GenBank/DDBJ whole genome shotgun (WGS) entry which is preliminary data.</text>
</comment>
<evidence type="ECO:0000259" key="8">
    <source>
        <dbReference type="Pfam" id="PF02687"/>
    </source>
</evidence>
<comment type="similarity">
    <text evidence="2">Belongs to the ABC-4 integral membrane protein family. LolC/E subfamily.</text>
</comment>
<dbReference type="Pfam" id="PF12704">
    <property type="entry name" value="MacB_PCD"/>
    <property type="match status" value="1"/>
</dbReference>
<dbReference type="Proteomes" id="UP000051269">
    <property type="component" value="Unassembled WGS sequence"/>
</dbReference>
<reference evidence="10 11" key="1">
    <citation type="submission" date="2015-10" db="EMBL/GenBank/DDBJ databases">
        <title>Metagenome-Assembled Genomes uncover a global brackish microbiome.</title>
        <authorList>
            <person name="Hugerth L.W."/>
            <person name="Larsson J."/>
            <person name="Alneberg J."/>
            <person name="Lindh M.V."/>
            <person name="Legrand C."/>
            <person name="Pinhassi J."/>
            <person name="Andersson A.F."/>
        </authorList>
    </citation>
    <scope>NUCLEOTIDE SEQUENCE [LARGE SCALE GENOMIC DNA]</scope>
    <source>
        <strain evidence="10">BACL18 MAG-120507-bin52</strain>
    </source>
</reference>
<keyword evidence="4 7" id="KW-0812">Transmembrane</keyword>
<evidence type="ECO:0000256" key="3">
    <source>
        <dbReference type="ARBA" id="ARBA00022475"/>
    </source>
</evidence>
<feature type="domain" description="MacB-like periplasmic core" evidence="9">
    <location>
        <begin position="25"/>
        <end position="246"/>
    </location>
</feature>
<keyword evidence="3" id="KW-1003">Cell membrane</keyword>
<organism evidence="10 11">
    <name type="scientific">Verrucomicrobia subdivision 6 bacterium BACL9 MAG-120507-bin52</name>
    <dbReference type="NCBI Taxonomy" id="1655590"/>
    <lineage>
        <taxon>Bacteria</taxon>
        <taxon>Pseudomonadati</taxon>
        <taxon>Verrucomicrobiota</taxon>
        <taxon>Verrucomicrobiia</taxon>
        <taxon>Verrucomicrobiales</taxon>
        <taxon>Verrucomicrobia subdivision 6</taxon>
    </lineage>
</organism>
<protein>
    <recommendedName>
        <fullName evidence="12">ABC3 transporter permease protein domain-containing protein</fullName>
    </recommendedName>
</protein>
<accession>A0A0R2RIR7</accession>
<dbReference type="Pfam" id="PF02687">
    <property type="entry name" value="FtsX"/>
    <property type="match status" value="1"/>
</dbReference>
<feature type="domain" description="ABC3 transporter permease C-terminal" evidence="8">
    <location>
        <begin position="278"/>
        <end position="411"/>
    </location>
</feature>
<feature type="transmembrane region" description="Helical" evidence="7">
    <location>
        <begin position="275"/>
        <end position="298"/>
    </location>
</feature>
<evidence type="ECO:0000256" key="4">
    <source>
        <dbReference type="ARBA" id="ARBA00022692"/>
    </source>
</evidence>
<comment type="subcellular location">
    <subcellularLocation>
        <location evidence="1">Cell membrane</location>
        <topology evidence="1">Multi-pass membrane protein</topology>
    </subcellularLocation>
</comment>
<dbReference type="AlphaFoldDB" id="A0A0R2RIR7"/>
<evidence type="ECO:0000259" key="9">
    <source>
        <dbReference type="Pfam" id="PF12704"/>
    </source>
</evidence>
<dbReference type="GO" id="GO:0044874">
    <property type="term" value="P:lipoprotein localization to outer membrane"/>
    <property type="evidence" value="ECO:0007669"/>
    <property type="project" value="TreeGrafter"/>
</dbReference>
<evidence type="ECO:0000256" key="1">
    <source>
        <dbReference type="ARBA" id="ARBA00004651"/>
    </source>
</evidence>
<gene>
    <name evidence="10" type="ORF">ABR82_04995</name>
</gene>
<evidence type="ECO:0000256" key="2">
    <source>
        <dbReference type="ARBA" id="ARBA00005236"/>
    </source>
</evidence>
<evidence type="ECO:0000313" key="10">
    <source>
        <dbReference type="EMBL" id="KRO62485.1"/>
    </source>
</evidence>
<evidence type="ECO:0000313" key="11">
    <source>
        <dbReference type="Proteomes" id="UP000051269"/>
    </source>
</evidence>
<dbReference type="InterPro" id="IPR025857">
    <property type="entry name" value="MacB_PCD"/>
</dbReference>
<name>A0A0R2RIR7_9BACT</name>
<sequence>MFRWPELFLALRFLRPQRTFVSIITLLSWLGVVAGVLVLIVVQSVMSGFEDELTKKVIGFQSHLTVAGQSPLPDPQGLMELIRQEPGVVGVTGSVLGPVLAETRSRISTPRIKGWDEATASAVIPLRECLVAGSWSPGPEQVVVGSEWAKSNRAEIGSEVNLLAPQQFRDVIANKGGPNLPKKIPLPRTFRVAGIFTTGMHEYDSEYLLTDLATAQELYAVPNQVHGIAIRLQDPSQARVVGERIKTRLGGGIRVLSWMDHNQRLFAAVAVERRVMSFLLFFVMAVAALGLSGTLITVTVQRAKSIGILAAIGATPRQIATIFTMYGVVVGLLGAMTGVVGAWIVLANRNRLSDWIGRLTGQELFPAEIYHFTGLPVRYDAGVFLGVAMAGLALSVLAALVPAWVASQSEPASNLRRA</sequence>
<dbReference type="GO" id="GO:0098797">
    <property type="term" value="C:plasma membrane protein complex"/>
    <property type="evidence" value="ECO:0007669"/>
    <property type="project" value="TreeGrafter"/>
</dbReference>
<feature type="transmembrane region" description="Helical" evidence="7">
    <location>
        <begin position="383"/>
        <end position="407"/>
    </location>
</feature>
<feature type="transmembrane region" description="Helical" evidence="7">
    <location>
        <begin position="319"/>
        <end position="346"/>
    </location>
</feature>
<dbReference type="InterPro" id="IPR003838">
    <property type="entry name" value="ABC3_permease_C"/>
</dbReference>
<dbReference type="EMBL" id="LIBO01000070">
    <property type="protein sequence ID" value="KRO62485.1"/>
    <property type="molecule type" value="Genomic_DNA"/>
</dbReference>
<dbReference type="PANTHER" id="PTHR30489:SF0">
    <property type="entry name" value="LIPOPROTEIN-RELEASING SYSTEM TRANSMEMBRANE PROTEIN LOLE"/>
    <property type="match status" value="1"/>
</dbReference>